<proteinExistence type="predicted"/>
<dbReference type="Proteomes" id="UP001562425">
    <property type="component" value="Unassembled WGS sequence"/>
</dbReference>
<keyword evidence="2" id="KW-1185">Reference proteome</keyword>
<dbReference type="AlphaFoldDB" id="A0ABD1CUW7"/>
<evidence type="ECO:0000313" key="1">
    <source>
        <dbReference type="EMBL" id="KAL1380231.1"/>
    </source>
</evidence>
<organism evidence="1 2">
    <name type="scientific">Culex pipiens pipiens</name>
    <name type="common">Northern house mosquito</name>
    <dbReference type="NCBI Taxonomy" id="38569"/>
    <lineage>
        <taxon>Eukaryota</taxon>
        <taxon>Metazoa</taxon>
        <taxon>Ecdysozoa</taxon>
        <taxon>Arthropoda</taxon>
        <taxon>Hexapoda</taxon>
        <taxon>Insecta</taxon>
        <taxon>Pterygota</taxon>
        <taxon>Neoptera</taxon>
        <taxon>Endopterygota</taxon>
        <taxon>Diptera</taxon>
        <taxon>Nematocera</taxon>
        <taxon>Culicoidea</taxon>
        <taxon>Culicidae</taxon>
        <taxon>Culicinae</taxon>
        <taxon>Culicini</taxon>
        <taxon>Culex</taxon>
        <taxon>Culex</taxon>
    </lineage>
</organism>
<name>A0ABD1CUW7_CULPP</name>
<feature type="non-terminal residue" evidence="1">
    <location>
        <position position="1"/>
    </location>
</feature>
<protein>
    <submittedName>
        <fullName evidence="1">Uncharacterized protein</fullName>
    </submittedName>
</protein>
<accession>A0ABD1CUW7</accession>
<comment type="caution">
    <text evidence="1">The sequence shown here is derived from an EMBL/GenBank/DDBJ whole genome shotgun (WGS) entry which is preliminary data.</text>
</comment>
<reference evidence="1 2" key="1">
    <citation type="submission" date="2024-05" db="EMBL/GenBank/DDBJ databases">
        <title>Culex pipiens pipiens assembly and annotation.</title>
        <authorList>
            <person name="Alout H."/>
            <person name="Durand T."/>
        </authorList>
    </citation>
    <scope>NUCLEOTIDE SEQUENCE [LARGE SCALE GENOMIC DNA]</scope>
    <source>
        <strain evidence="1">HA-2024</strain>
        <tissue evidence="1">Whole body</tissue>
    </source>
</reference>
<dbReference type="EMBL" id="JBEHCU010009252">
    <property type="protein sequence ID" value="KAL1380231.1"/>
    <property type="molecule type" value="Genomic_DNA"/>
</dbReference>
<sequence length="69" mass="7330">CANGKNFSLQAATGVHRIAGITESVNKASGIFGFPWYRDLGPPASKPENHLAVLVELRNASYGLEASMV</sequence>
<evidence type="ECO:0000313" key="2">
    <source>
        <dbReference type="Proteomes" id="UP001562425"/>
    </source>
</evidence>
<gene>
    <name evidence="1" type="ORF">pipiens_014361</name>
</gene>